<keyword evidence="2" id="KW-1185">Reference proteome</keyword>
<gene>
    <name evidence="1" type="ORF">G2W53_000347</name>
</gene>
<dbReference type="Proteomes" id="UP000634136">
    <property type="component" value="Unassembled WGS sequence"/>
</dbReference>
<evidence type="ECO:0000313" key="2">
    <source>
        <dbReference type="Proteomes" id="UP000634136"/>
    </source>
</evidence>
<proteinExistence type="predicted"/>
<name>A0A834XFP4_9FABA</name>
<comment type="caution">
    <text evidence="1">The sequence shown here is derived from an EMBL/GenBank/DDBJ whole genome shotgun (WGS) entry which is preliminary data.</text>
</comment>
<accession>A0A834XFP4</accession>
<reference evidence="1" key="1">
    <citation type="submission" date="2020-09" db="EMBL/GenBank/DDBJ databases">
        <title>Genome-Enabled Discovery of Anthraquinone Biosynthesis in Senna tora.</title>
        <authorList>
            <person name="Kang S.-H."/>
            <person name="Pandey R.P."/>
            <person name="Lee C.-M."/>
            <person name="Sim J.-S."/>
            <person name="Jeong J.-T."/>
            <person name="Choi B.-S."/>
            <person name="Jung M."/>
            <person name="Ginzburg D."/>
            <person name="Zhao K."/>
            <person name="Won S.Y."/>
            <person name="Oh T.-J."/>
            <person name="Yu Y."/>
            <person name="Kim N.-H."/>
            <person name="Lee O.R."/>
            <person name="Lee T.-H."/>
            <person name="Bashyal P."/>
            <person name="Kim T.-S."/>
            <person name="Lee W.-H."/>
            <person name="Kawkins C."/>
            <person name="Kim C.-K."/>
            <person name="Kim J.S."/>
            <person name="Ahn B.O."/>
            <person name="Rhee S.Y."/>
            <person name="Sohng J.K."/>
        </authorList>
    </citation>
    <scope>NUCLEOTIDE SEQUENCE</scope>
    <source>
        <tissue evidence="1">Leaf</tissue>
    </source>
</reference>
<organism evidence="1 2">
    <name type="scientific">Senna tora</name>
    <dbReference type="NCBI Taxonomy" id="362788"/>
    <lineage>
        <taxon>Eukaryota</taxon>
        <taxon>Viridiplantae</taxon>
        <taxon>Streptophyta</taxon>
        <taxon>Embryophyta</taxon>
        <taxon>Tracheophyta</taxon>
        <taxon>Spermatophyta</taxon>
        <taxon>Magnoliopsida</taxon>
        <taxon>eudicotyledons</taxon>
        <taxon>Gunneridae</taxon>
        <taxon>Pentapetalae</taxon>
        <taxon>rosids</taxon>
        <taxon>fabids</taxon>
        <taxon>Fabales</taxon>
        <taxon>Fabaceae</taxon>
        <taxon>Caesalpinioideae</taxon>
        <taxon>Cassia clade</taxon>
        <taxon>Senna</taxon>
    </lineage>
</organism>
<dbReference type="EMBL" id="JAAIUW010000001">
    <property type="protein sequence ID" value="KAF7843442.1"/>
    <property type="molecule type" value="Genomic_DNA"/>
</dbReference>
<sequence length="32" mass="3795">MTLYEDPKAALREVKEETRMADYQKPNLRAIN</sequence>
<protein>
    <submittedName>
        <fullName evidence="1">Uncharacterized protein</fullName>
    </submittedName>
</protein>
<dbReference type="AlphaFoldDB" id="A0A834XFP4"/>
<evidence type="ECO:0000313" key="1">
    <source>
        <dbReference type="EMBL" id="KAF7843442.1"/>
    </source>
</evidence>